<name>A0AA36HAT7_CYLNA</name>
<proteinExistence type="predicted"/>
<keyword evidence="1" id="KW-0472">Membrane</keyword>
<comment type="caution">
    <text evidence="2">The sequence shown here is derived from an EMBL/GenBank/DDBJ whole genome shotgun (WGS) entry which is preliminary data.</text>
</comment>
<keyword evidence="3" id="KW-1185">Reference proteome</keyword>
<protein>
    <submittedName>
        <fullName evidence="2">Uncharacterized protein</fullName>
    </submittedName>
</protein>
<dbReference type="PANTHER" id="PTHR19297:SF185">
    <property type="entry name" value="BETA-1,3-GALACTOSYL-O-GLYCOSYL-GLYCOPROTEIN BETA-1,6-N-ACETYLGLUCOSAMINYLTRANSFERASE 3"/>
    <property type="match status" value="1"/>
</dbReference>
<accession>A0AA36HAT7</accession>
<dbReference type="Proteomes" id="UP001176961">
    <property type="component" value="Unassembled WGS sequence"/>
</dbReference>
<keyword evidence="1" id="KW-0812">Transmembrane</keyword>
<feature type="transmembrane region" description="Helical" evidence="1">
    <location>
        <begin position="38"/>
        <end position="57"/>
    </location>
</feature>
<sequence>MFLLSLLSHCSTGSRPDTSQKILFPLSEALSSFLSWRWYFDYIFTYYSEAIFALLENCHYMFLQLVKRVLILLAADLLVVIIVIFPFSPHSTIKYKSVPAPQRYKDLLDELGINCKDLLERKEDAIEKAKKWTFDVKKIDKKIRMAKDSDAPCHNNDKSLIVFDDSVDESYGRNAKIANKARELLSFLNGTQVPDEAFWATITSNAKSFPVPGATDGHEWIKYRAAYRKNYTDYVARYEQADPSEASMNYYLARYQLWQKKWCKGKMWRHSCLFGLDDMADVIIQPHLIAHKFHLTFQPAAFLCIIKEIRAREARPSNLNLSLYAEIPQVELSAGLSYDQLSHRIWMINKHWIGD</sequence>
<dbReference type="GO" id="GO:0008375">
    <property type="term" value="F:acetylglucosaminyltransferase activity"/>
    <property type="evidence" value="ECO:0007669"/>
    <property type="project" value="TreeGrafter"/>
</dbReference>
<organism evidence="2 3">
    <name type="scientific">Cylicocyclus nassatus</name>
    <name type="common">Nematode worm</name>
    <dbReference type="NCBI Taxonomy" id="53992"/>
    <lineage>
        <taxon>Eukaryota</taxon>
        <taxon>Metazoa</taxon>
        <taxon>Ecdysozoa</taxon>
        <taxon>Nematoda</taxon>
        <taxon>Chromadorea</taxon>
        <taxon>Rhabditida</taxon>
        <taxon>Rhabditina</taxon>
        <taxon>Rhabditomorpha</taxon>
        <taxon>Strongyloidea</taxon>
        <taxon>Strongylidae</taxon>
        <taxon>Cylicocyclus</taxon>
    </lineage>
</organism>
<gene>
    <name evidence="2" type="ORF">CYNAS_LOCUS18777</name>
</gene>
<dbReference type="PANTHER" id="PTHR19297">
    <property type="entry name" value="GLYCOSYLTRANSFERASE 14 FAMILY MEMBER"/>
    <property type="match status" value="1"/>
</dbReference>
<dbReference type="AlphaFoldDB" id="A0AA36HAT7"/>
<evidence type="ECO:0000313" key="2">
    <source>
        <dbReference type="EMBL" id="CAJ0606794.1"/>
    </source>
</evidence>
<evidence type="ECO:0000256" key="1">
    <source>
        <dbReference type="SAM" id="Phobius"/>
    </source>
</evidence>
<dbReference type="EMBL" id="CATQJL010000316">
    <property type="protein sequence ID" value="CAJ0606794.1"/>
    <property type="molecule type" value="Genomic_DNA"/>
</dbReference>
<feature type="transmembrane region" description="Helical" evidence="1">
    <location>
        <begin position="69"/>
        <end position="87"/>
    </location>
</feature>
<keyword evidence="1" id="KW-1133">Transmembrane helix</keyword>
<evidence type="ECO:0000313" key="3">
    <source>
        <dbReference type="Proteomes" id="UP001176961"/>
    </source>
</evidence>
<reference evidence="2" key="1">
    <citation type="submission" date="2023-07" db="EMBL/GenBank/DDBJ databases">
        <authorList>
            <consortium name="CYATHOMIX"/>
        </authorList>
    </citation>
    <scope>NUCLEOTIDE SEQUENCE</scope>
    <source>
        <strain evidence="2">N/A</strain>
    </source>
</reference>